<evidence type="ECO:0000313" key="3">
    <source>
        <dbReference type="Proteomes" id="UP000298050"/>
    </source>
</evidence>
<accession>A0A4Z0M1T2</accession>
<dbReference type="Pfam" id="PF19328">
    <property type="entry name" value="DAP_DH_C"/>
    <property type="match status" value="1"/>
</dbReference>
<dbReference type="Gene3D" id="3.30.530.20">
    <property type="match status" value="1"/>
</dbReference>
<organism evidence="2 3">
    <name type="scientific">Mangrovimicrobium sediminis</name>
    <dbReference type="NCBI Taxonomy" id="2562682"/>
    <lineage>
        <taxon>Bacteria</taxon>
        <taxon>Pseudomonadati</taxon>
        <taxon>Pseudomonadota</taxon>
        <taxon>Gammaproteobacteria</taxon>
        <taxon>Cellvibrionales</taxon>
        <taxon>Halieaceae</taxon>
        <taxon>Mangrovimicrobium</taxon>
    </lineage>
</organism>
<gene>
    <name evidence="2" type="ORF">E4634_11085</name>
</gene>
<protein>
    <submittedName>
        <fullName evidence="2">Dihydrodipicolinate reductase</fullName>
    </submittedName>
</protein>
<evidence type="ECO:0000313" key="2">
    <source>
        <dbReference type="EMBL" id="TGD73562.1"/>
    </source>
</evidence>
<dbReference type="SUPFAM" id="SSF51735">
    <property type="entry name" value="NAD(P)-binding Rossmann-fold domains"/>
    <property type="match status" value="1"/>
</dbReference>
<proteinExistence type="predicted"/>
<name>A0A4Z0M1T2_9GAMM</name>
<dbReference type="InterPro" id="IPR023393">
    <property type="entry name" value="START-like_dom_sf"/>
</dbReference>
<dbReference type="Proteomes" id="UP000298050">
    <property type="component" value="Unassembled WGS sequence"/>
</dbReference>
<dbReference type="RefSeq" id="WP_135443840.1">
    <property type="nucleotide sequence ID" value="NZ_SRLE01000007.1"/>
</dbReference>
<dbReference type="InterPro" id="IPR045760">
    <property type="entry name" value="DAP_DH_C"/>
</dbReference>
<dbReference type="OrthoDB" id="9767616at2"/>
<dbReference type="AlphaFoldDB" id="A0A4Z0M1T2"/>
<reference evidence="2 3" key="1">
    <citation type="submission" date="2019-04" db="EMBL/GenBank/DDBJ databases">
        <title>Taxonomy of novel Haliea sp. from mangrove soil of West Coast of India.</title>
        <authorList>
            <person name="Verma A."/>
            <person name="Kumar P."/>
            <person name="Krishnamurthi S."/>
        </authorList>
    </citation>
    <scope>NUCLEOTIDE SEQUENCE [LARGE SCALE GENOMIC DNA]</scope>
    <source>
        <strain evidence="2 3">SAOS-164</strain>
    </source>
</reference>
<dbReference type="Pfam" id="PF10604">
    <property type="entry name" value="Polyketide_cyc2"/>
    <property type="match status" value="1"/>
</dbReference>
<dbReference type="EMBL" id="SRLE01000007">
    <property type="protein sequence ID" value="TGD73562.1"/>
    <property type="molecule type" value="Genomic_DNA"/>
</dbReference>
<evidence type="ECO:0000259" key="1">
    <source>
        <dbReference type="Pfam" id="PF19328"/>
    </source>
</evidence>
<dbReference type="Gene3D" id="3.40.50.720">
    <property type="entry name" value="NAD(P)-binding Rossmann-like Domain"/>
    <property type="match status" value="1"/>
</dbReference>
<sequence length="481" mass="52171">MLEVIGSRHYAVDAQRAWETLSNWGDVRWIAVAVGVDLEQTDEGLCRRYHVIGTPPLDEILLLADAQHMSLRYRIPPVPVMPLEDFVGEIHVQETSKGGCRVDWRCSFNAGELSEEKALAKANGNLDYLLDCLGNHLEKLRVVQWASGNVGASSLRAVIDHPALQLVGLHAHSEAKEGCDAGVLCGMAPTGVLATRDLESVIALRPDCVLYMPEGYDADALCRMLEAGINVVTTRGEFFNPVRMNRELRERIEAACQSGGSSLYATGVSPGFITEALPLALATVARRLDCITIDEYAYIPESCSTQMILEVMGYGREPTAEFDPHLLAHMAQCFEQSLGTVSDALGIPIESVVASGETAVARKRTNLPQGGAIEPGTVAAQRITVAARLGNRDVLRFRANWYCSTEIDRDWALEKDGWRVLVEGDAPLDVRIGFPRSGQPIAEQMAGYTAHRAVNAVSAVCAAAPGICTILDLPRVAPRLG</sequence>
<dbReference type="InterPro" id="IPR019587">
    <property type="entry name" value="Polyketide_cyclase/dehydratase"/>
</dbReference>
<dbReference type="InterPro" id="IPR036291">
    <property type="entry name" value="NAD(P)-bd_dom_sf"/>
</dbReference>
<dbReference type="SUPFAM" id="SSF55961">
    <property type="entry name" value="Bet v1-like"/>
    <property type="match status" value="1"/>
</dbReference>
<keyword evidence="3" id="KW-1185">Reference proteome</keyword>
<dbReference type="CDD" id="cd07821">
    <property type="entry name" value="PYR_PYL_RCAR_like"/>
    <property type="match status" value="1"/>
</dbReference>
<feature type="domain" description="2,4-diaminopentanoate dehydrogenase C-terminal" evidence="1">
    <location>
        <begin position="333"/>
        <end position="475"/>
    </location>
</feature>
<comment type="caution">
    <text evidence="2">The sequence shown here is derived from an EMBL/GenBank/DDBJ whole genome shotgun (WGS) entry which is preliminary data.</text>
</comment>
<dbReference type="CDD" id="cd24146">
    <property type="entry name" value="nat-AmDH_N_like"/>
    <property type="match status" value="1"/>
</dbReference>